<dbReference type="Proteomes" id="UP000342249">
    <property type="component" value="Unassembled WGS sequence"/>
</dbReference>
<name>A0A5N7J0R1_9CLOT</name>
<accession>A0A5N7J0R1</accession>
<gene>
    <name evidence="1" type="ORF">E4V82_09390</name>
</gene>
<dbReference type="AlphaFoldDB" id="A0A5N7J0R1"/>
<dbReference type="PIRSF" id="PIRSF015278">
    <property type="entry name" value="UCP015278"/>
    <property type="match status" value="1"/>
</dbReference>
<dbReference type="RefSeq" id="WP_152752128.1">
    <property type="nucleotide sequence ID" value="NZ_SPSE01000026.1"/>
</dbReference>
<dbReference type="InterPro" id="IPR016630">
    <property type="entry name" value="UCP015278"/>
</dbReference>
<organism evidence="1 2">
    <name type="scientific">Clostridium estertheticum</name>
    <dbReference type="NCBI Taxonomy" id="238834"/>
    <lineage>
        <taxon>Bacteria</taxon>
        <taxon>Bacillati</taxon>
        <taxon>Bacillota</taxon>
        <taxon>Clostridia</taxon>
        <taxon>Eubacteriales</taxon>
        <taxon>Clostridiaceae</taxon>
        <taxon>Clostridium</taxon>
    </lineage>
</organism>
<comment type="caution">
    <text evidence="1">The sequence shown here is derived from an EMBL/GenBank/DDBJ whole genome shotgun (WGS) entry which is preliminary data.</text>
</comment>
<reference evidence="1 2" key="1">
    <citation type="journal article" date="2019" name="Lett. Appl. Microbiol.">
        <title>A case of 'blown pack' spoilage of vacuum-packaged pork likely associated with Clostridium estertheticum in Canada.</title>
        <authorList>
            <person name="Zhang P."/>
            <person name="Ward P."/>
            <person name="McMullen L.M."/>
            <person name="Yang X."/>
        </authorList>
    </citation>
    <scope>NUCLEOTIDE SEQUENCE [LARGE SCALE GENOMIC DNA]</scope>
    <source>
        <strain evidence="1 2">MA19</strain>
    </source>
</reference>
<evidence type="ECO:0000313" key="1">
    <source>
        <dbReference type="EMBL" id="MPQ62324.1"/>
    </source>
</evidence>
<dbReference type="Pfam" id="PF10004">
    <property type="entry name" value="DUF2247"/>
    <property type="match status" value="1"/>
</dbReference>
<evidence type="ECO:0000313" key="2">
    <source>
        <dbReference type="Proteomes" id="UP000342249"/>
    </source>
</evidence>
<sequence>MIISIDMLDKSGIEYDWRTLYVGINANLVECSELTAYALKMMGDDKYEDDEFINEIAWGIEDNLKGEILTKMLLKFNFDMLISESKSWELELEKLRYTILNYLRNTIKDDNELLRKIEEVYADFNYPQDMEEFISYMPVKNDYNLSANSIEYNNKRMINNLDNFLAVEKKKVDAKNKL</sequence>
<protein>
    <submittedName>
        <fullName evidence="1">DUF2247 family protein</fullName>
    </submittedName>
</protein>
<dbReference type="EMBL" id="SPSF01000025">
    <property type="protein sequence ID" value="MPQ62324.1"/>
    <property type="molecule type" value="Genomic_DNA"/>
</dbReference>
<proteinExistence type="predicted"/>